<dbReference type="OrthoDB" id="9792539at2"/>
<dbReference type="NCBIfam" id="TIGR01488">
    <property type="entry name" value="HAD-SF-IB"/>
    <property type="match status" value="1"/>
</dbReference>
<dbReference type="InterPro" id="IPR004469">
    <property type="entry name" value="PSP"/>
</dbReference>
<organism evidence="14 15">
    <name type="scientific">Denitrobaculum tricleocarpae</name>
    <dbReference type="NCBI Taxonomy" id="2591009"/>
    <lineage>
        <taxon>Bacteria</taxon>
        <taxon>Pseudomonadati</taxon>
        <taxon>Pseudomonadota</taxon>
        <taxon>Alphaproteobacteria</taxon>
        <taxon>Rhodospirillales</taxon>
        <taxon>Rhodospirillaceae</taxon>
        <taxon>Denitrobaculum</taxon>
    </lineage>
</organism>
<dbReference type="GO" id="GO:0000287">
    <property type="term" value="F:magnesium ion binding"/>
    <property type="evidence" value="ECO:0007669"/>
    <property type="project" value="TreeGrafter"/>
</dbReference>
<dbReference type="EC" id="3.1.3.3" evidence="4"/>
<evidence type="ECO:0000256" key="1">
    <source>
        <dbReference type="ARBA" id="ARBA00001946"/>
    </source>
</evidence>
<evidence type="ECO:0000256" key="6">
    <source>
        <dbReference type="ARBA" id="ARBA00022605"/>
    </source>
</evidence>
<keyword evidence="15" id="KW-1185">Reference proteome</keyword>
<dbReference type="Proteomes" id="UP000315252">
    <property type="component" value="Unassembled WGS sequence"/>
</dbReference>
<dbReference type="InterPro" id="IPR050582">
    <property type="entry name" value="HAD-like_SerB"/>
</dbReference>
<dbReference type="SFLD" id="SFLDG01137">
    <property type="entry name" value="C1.6.1:_Phosphoserine_Phosphat"/>
    <property type="match status" value="1"/>
</dbReference>
<dbReference type="UniPathway" id="UPA00135">
    <property type="reaction ID" value="UER00198"/>
</dbReference>
<keyword evidence="10" id="KW-0718">Serine biosynthesis</keyword>
<protein>
    <recommendedName>
        <fullName evidence="5">Phosphoserine phosphatase</fullName>
        <ecNumber evidence="4">3.1.3.3</ecNumber>
    </recommendedName>
    <alternativeName>
        <fullName evidence="11">O-phosphoserine phosphohydrolase</fullName>
    </alternativeName>
</protein>
<evidence type="ECO:0000256" key="10">
    <source>
        <dbReference type="ARBA" id="ARBA00023299"/>
    </source>
</evidence>
<evidence type="ECO:0000256" key="13">
    <source>
        <dbReference type="ARBA" id="ARBA00048523"/>
    </source>
</evidence>
<dbReference type="PANTHER" id="PTHR43344:SF2">
    <property type="entry name" value="PHOSPHOSERINE PHOSPHATASE"/>
    <property type="match status" value="1"/>
</dbReference>
<dbReference type="SFLD" id="SFLDG01136">
    <property type="entry name" value="C1.6:_Phosphoserine_Phosphatas"/>
    <property type="match status" value="1"/>
</dbReference>
<dbReference type="GO" id="GO:0036424">
    <property type="term" value="F:L-phosphoserine phosphatase activity"/>
    <property type="evidence" value="ECO:0007669"/>
    <property type="project" value="InterPro"/>
</dbReference>
<dbReference type="PANTHER" id="PTHR43344">
    <property type="entry name" value="PHOSPHOSERINE PHOSPHATASE"/>
    <property type="match status" value="1"/>
</dbReference>
<evidence type="ECO:0000313" key="15">
    <source>
        <dbReference type="Proteomes" id="UP000315252"/>
    </source>
</evidence>
<dbReference type="NCBIfam" id="TIGR00338">
    <property type="entry name" value="serB"/>
    <property type="match status" value="1"/>
</dbReference>
<accession>A0A545TYR9</accession>
<evidence type="ECO:0000313" key="14">
    <source>
        <dbReference type="EMBL" id="TQV82370.1"/>
    </source>
</evidence>
<comment type="catalytic activity">
    <reaction evidence="13">
        <text>O-phospho-D-serine + H2O = D-serine + phosphate</text>
        <dbReference type="Rhea" id="RHEA:24873"/>
        <dbReference type="ChEBI" id="CHEBI:15377"/>
        <dbReference type="ChEBI" id="CHEBI:35247"/>
        <dbReference type="ChEBI" id="CHEBI:43474"/>
        <dbReference type="ChEBI" id="CHEBI:58680"/>
        <dbReference type="EC" id="3.1.3.3"/>
    </reaction>
</comment>
<gene>
    <name evidence="14" type="primary">serB</name>
    <name evidence="14" type="ORF">FKG95_07570</name>
</gene>
<dbReference type="GO" id="GO:0006564">
    <property type="term" value="P:L-serine biosynthetic process"/>
    <property type="evidence" value="ECO:0007669"/>
    <property type="project" value="UniProtKB-KW"/>
</dbReference>
<dbReference type="SFLD" id="SFLDS00003">
    <property type="entry name" value="Haloacid_Dehalogenase"/>
    <property type="match status" value="1"/>
</dbReference>
<evidence type="ECO:0000256" key="4">
    <source>
        <dbReference type="ARBA" id="ARBA00012640"/>
    </source>
</evidence>
<evidence type="ECO:0000256" key="12">
    <source>
        <dbReference type="ARBA" id="ARBA00048138"/>
    </source>
</evidence>
<comment type="cofactor">
    <cofactor evidence="1">
        <name>Mg(2+)</name>
        <dbReference type="ChEBI" id="CHEBI:18420"/>
    </cofactor>
</comment>
<name>A0A545TYR9_9PROT</name>
<dbReference type="GO" id="GO:0005737">
    <property type="term" value="C:cytoplasm"/>
    <property type="evidence" value="ECO:0007669"/>
    <property type="project" value="TreeGrafter"/>
</dbReference>
<reference evidence="14 15" key="1">
    <citation type="submission" date="2019-06" db="EMBL/GenBank/DDBJ databases">
        <title>Whole genome sequence for Rhodospirillaceae sp. R148.</title>
        <authorList>
            <person name="Wang G."/>
        </authorList>
    </citation>
    <scope>NUCLEOTIDE SEQUENCE [LARGE SCALE GENOMIC DNA]</scope>
    <source>
        <strain evidence="14 15">R148</strain>
    </source>
</reference>
<dbReference type="InterPro" id="IPR036412">
    <property type="entry name" value="HAD-like_sf"/>
</dbReference>
<comment type="pathway">
    <text evidence="2">Amino-acid biosynthesis; L-serine biosynthesis; L-serine from 3-phospho-D-glycerate: step 3/3.</text>
</comment>
<dbReference type="Gene3D" id="3.40.50.1000">
    <property type="entry name" value="HAD superfamily/HAD-like"/>
    <property type="match status" value="1"/>
</dbReference>
<keyword evidence="6" id="KW-0028">Amino-acid biosynthesis</keyword>
<evidence type="ECO:0000256" key="5">
    <source>
        <dbReference type="ARBA" id="ARBA00015196"/>
    </source>
</evidence>
<keyword evidence="7" id="KW-0479">Metal-binding</keyword>
<comment type="catalytic activity">
    <reaction evidence="12">
        <text>O-phospho-L-serine + H2O = L-serine + phosphate</text>
        <dbReference type="Rhea" id="RHEA:21208"/>
        <dbReference type="ChEBI" id="CHEBI:15377"/>
        <dbReference type="ChEBI" id="CHEBI:33384"/>
        <dbReference type="ChEBI" id="CHEBI:43474"/>
        <dbReference type="ChEBI" id="CHEBI:57524"/>
        <dbReference type="EC" id="3.1.3.3"/>
    </reaction>
</comment>
<evidence type="ECO:0000256" key="8">
    <source>
        <dbReference type="ARBA" id="ARBA00022801"/>
    </source>
</evidence>
<dbReference type="SUPFAM" id="SSF56784">
    <property type="entry name" value="HAD-like"/>
    <property type="match status" value="1"/>
</dbReference>
<dbReference type="AlphaFoldDB" id="A0A545TYR9"/>
<dbReference type="Pfam" id="PF12710">
    <property type="entry name" value="HAD"/>
    <property type="match status" value="1"/>
</dbReference>
<comment type="similarity">
    <text evidence="3">Belongs to the HAD-like hydrolase superfamily. SerB family.</text>
</comment>
<evidence type="ECO:0000256" key="7">
    <source>
        <dbReference type="ARBA" id="ARBA00022723"/>
    </source>
</evidence>
<keyword evidence="9" id="KW-0460">Magnesium</keyword>
<evidence type="ECO:0000256" key="11">
    <source>
        <dbReference type="ARBA" id="ARBA00031693"/>
    </source>
</evidence>
<comment type="caution">
    <text evidence="14">The sequence shown here is derived from an EMBL/GenBank/DDBJ whole genome shotgun (WGS) entry which is preliminary data.</text>
</comment>
<evidence type="ECO:0000256" key="9">
    <source>
        <dbReference type="ARBA" id="ARBA00022842"/>
    </source>
</evidence>
<dbReference type="EMBL" id="VHSH01000002">
    <property type="protein sequence ID" value="TQV82370.1"/>
    <property type="molecule type" value="Genomic_DNA"/>
</dbReference>
<dbReference type="InterPro" id="IPR023214">
    <property type="entry name" value="HAD_sf"/>
</dbReference>
<dbReference type="SFLD" id="SFLDF00029">
    <property type="entry name" value="phosphoserine_phosphatase"/>
    <property type="match status" value="1"/>
</dbReference>
<proteinExistence type="inferred from homology"/>
<sequence>MSNVLTLVAGSDTAPLEASTVEMLQQALTTAGAAVAAPDWLAQGHACDLAFDRLEIEVARQAVGPILSGLSIDHAVQQAEGRRKALLVADMESTIIAQEMIDELAEVLGIGPKIAEVTKRAMAGELAFEESLRSRVALLRDVSETNLHGLSKLMTLNPGARKLVQTMRAHGAYTALVSGGFTFFTSQIRDLCGFHEDRANELIIENGRLTGRVAEPILGREAKQEALEDLARREGIDSQAVCAVGDGANDLAMLAVAGLGAAYHGKAVVREAAAFQIDHGDLTALLYFQGYRREEFVN</sequence>
<keyword evidence="8 14" id="KW-0378">Hydrolase</keyword>
<evidence type="ECO:0000256" key="2">
    <source>
        <dbReference type="ARBA" id="ARBA00005135"/>
    </source>
</evidence>
<evidence type="ECO:0000256" key="3">
    <source>
        <dbReference type="ARBA" id="ARBA00009184"/>
    </source>
</evidence>